<feature type="transmembrane region" description="Helical" evidence="1">
    <location>
        <begin position="6"/>
        <end position="25"/>
    </location>
</feature>
<reference evidence="2 3" key="2">
    <citation type="submission" date="2019-09" db="EMBL/GenBank/DDBJ databases">
        <title>Complete Genome Sequence and Methylome Analysis of free living Spirochaetas.</title>
        <authorList>
            <person name="Leshcheva N."/>
            <person name="Mikheeva N."/>
        </authorList>
    </citation>
    <scope>NUCLEOTIDE SEQUENCE [LARGE SCALE GENOMIC DNA]</scope>
    <source>
        <strain evidence="2 3">P</strain>
    </source>
</reference>
<evidence type="ECO:0000313" key="3">
    <source>
        <dbReference type="Proteomes" id="UP000323824"/>
    </source>
</evidence>
<keyword evidence="1" id="KW-0812">Transmembrane</keyword>
<keyword evidence="3" id="KW-1185">Reference proteome</keyword>
<organism evidence="2 3">
    <name type="scientific">Thiospirochaeta perfilievii</name>
    <dbReference type="NCBI Taxonomy" id="252967"/>
    <lineage>
        <taxon>Bacteria</taxon>
        <taxon>Pseudomonadati</taxon>
        <taxon>Spirochaetota</taxon>
        <taxon>Spirochaetia</taxon>
        <taxon>Spirochaetales</taxon>
        <taxon>Spirochaetaceae</taxon>
        <taxon>Thiospirochaeta</taxon>
    </lineage>
</organism>
<dbReference type="Pfam" id="PF11026">
    <property type="entry name" value="DUF2721"/>
    <property type="match status" value="1"/>
</dbReference>
<keyword evidence="1" id="KW-0472">Membrane</keyword>
<dbReference type="KEGG" id="sper:EW093_12395"/>
<feature type="transmembrane region" description="Helical" evidence="1">
    <location>
        <begin position="91"/>
        <end position="109"/>
    </location>
</feature>
<reference evidence="2 3" key="1">
    <citation type="submission" date="2019-02" db="EMBL/GenBank/DDBJ databases">
        <authorList>
            <person name="Fomenkov A."/>
            <person name="Dubinina G."/>
            <person name="Grabovich M."/>
            <person name="Vincze T."/>
            <person name="Roberts R.J."/>
        </authorList>
    </citation>
    <scope>NUCLEOTIDE SEQUENCE [LARGE SCALE GENOMIC DNA]</scope>
    <source>
        <strain evidence="2 3">P</strain>
    </source>
</reference>
<keyword evidence="1" id="KW-1133">Transmembrane helix</keyword>
<protein>
    <submittedName>
        <fullName evidence="2">DUF2721 domain-containing protein</fullName>
    </submittedName>
</protein>
<dbReference type="AlphaFoldDB" id="A0A5C1QEP4"/>
<dbReference type="EMBL" id="CP035807">
    <property type="protein sequence ID" value="QEN05479.1"/>
    <property type="molecule type" value="Genomic_DNA"/>
</dbReference>
<gene>
    <name evidence="2" type="ORF">EW093_12395</name>
</gene>
<accession>A0A5C1QEP4</accession>
<evidence type="ECO:0000313" key="2">
    <source>
        <dbReference type="EMBL" id="QEN05479.1"/>
    </source>
</evidence>
<dbReference type="OrthoDB" id="9813525at2"/>
<feature type="transmembrane region" description="Helical" evidence="1">
    <location>
        <begin position="66"/>
        <end position="85"/>
    </location>
</feature>
<evidence type="ECO:0000256" key="1">
    <source>
        <dbReference type="SAM" id="Phobius"/>
    </source>
</evidence>
<dbReference type="InterPro" id="IPR021279">
    <property type="entry name" value="DUF2721"/>
</dbReference>
<dbReference type="Proteomes" id="UP000323824">
    <property type="component" value="Chromosome"/>
</dbReference>
<sequence length="129" mass="14573">MTITTPALLFSAISLLMLAYTNKFLTLAQIVRQLVHDFPKDDDSRIKGQIKNLNLRLTLIKYMQGFGALSFLFCTLSMFSLFLTYLFIGEILFAIGLILLGVSLVLLFYEVTISTKALKIELENISINK</sequence>
<name>A0A5C1QEP4_9SPIO</name>
<proteinExistence type="predicted"/>
<dbReference type="RefSeq" id="WP_149568717.1">
    <property type="nucleotide sequence ID" value="NZ_CP035807.1"/>
</dbReference>